<dbReference type="InterPro" id="IPR043189">
    <property type="entry name" value="B4GAT1"/>
</dbReference>
<dbReference type="GO" id="GO:0046872">
    <property type="term" value="F:metal ion binding"/>
    <property type="evidence" value="ECO:0007669"/>
    <property type="project" value="UniProtKB-KW"/>
</dbReference>
<comment type="subcellular location">
    <subcellularLocation>
        <location evidence="2">Golgi apparatus membrane</location>
        <topology evidence="2">Single-pass type II membrane protein</topology>
    </subcellularLocation>
</comment>
<keyword evidence="22" id="KW-1185">Reference proteome</keyword>
<evidence type="ECO:0000256" key="4">
    <source>
        <dbReference type="ARBA" id="ARBA00008539"/>
    </source>
</evidence>
<comment type="caution">
    <text evidence="21">The sequence shown here is derived from an EMBL/GenBank/DDBJ whole genome shotgun (WGS) entry which is preliminary data.</text>
</comment>
<evidence type="ECO:0000313" key="22">
    <source>
        <dbReference type="Proteomes" id="UP000036403"/>
    </source>
</evidence>
<evidence type="ECO:0000256" key="12">
    <source>
        <dbReference type="ARBA" id="ARBA00023034"/>
    </source>
</evidence>
<dbReference type="PANTHER" id="PTHR46420:SF1">
    <property type="entry name" value="BETA-1,4-GLUCURONYLTRANSFERASE 1"/>
    <property type="match status" value="1"/>
</dbReference>
<evidence type="ECO:0000256" key="14">
    <source>
        <dbReference type="ARBA" id="ARBA00023180"/>
    </source>
</evidence>
<evidence type="ECO:0000256" key="17">
    <source>
        <dbReference type="ARBA" id="ARBA00032175"/>
    </source>
</evidence>
<keyword evidence="11" id="KW-1133">Transmembrane helix</keyword>
<evidence type="ECO:0000256" key="20">
    <source>
        <dbReference type="ARBA" id="ARBA00047852"/>
    </source>
</evidence>
<evidence type="ECO:0000256" key="18">
    <source>
        <dbReference type="ARBA" id="ARBA00032181"/>
    </source>
</evidence>
<keyword evidence="12" id="KW-0333">Golgi apparatus</keyword>
<evidence type="ECO:0000256" key="9">
    <source>
        <dbReference type="ARBA" id="ARBA00022723"/>
    </source>
</evidence>
<dbReference type="GO" id="GO:0000139">
    <property type="term" value="C:Golgi membrane"/>
    <property type="evidence" value="ECO:0007669"/>
    <property type="project" value="UniProtKB-SubCell"/>
</dbReference>
<keyword evidence="13" id="KW-0472">Membrane</keyword>
<evidence type="ECO:0000256" key="6">
    <source>
        <dbReference type="ARBA" id="ARBA00022676"/>
    </source>
</evidence>
<dbReference type="EMBL" id="LBMM01000021">
    <property type="protein sequence ID" value="KMR05308.1"/>
    <property type="molecule type" value="Genomic_DNA"/>
</dbReference>
<dbReference type="GO" id="GO:0015020">
    <property type="term" value="F:glucuronosyltransferase activity"/>
    <property type="evidence" value="ECO:0007669"/>
    <property type="project" value="InterPro"/>
</dbReference>
<proteinExistence type="inferred from homology"/>
<dbReference type="OrthoDB" id="6479716at2759"/>
<keyword evidence="7 21" id="KW-0808">Transferase</keyword>
<reference evidence="21 22" key="1">
    <citation type="submission" date="2015-04" db="EMBL/GenBank/DDBJ databases">
        <title>Lasius niger genome sequencing.</title>
        <authorList>
            <person name="Konorov E.A."/>
            <person name="Nikitin M.A."/>
            <person name="Kirill M.V."/>
            <person name="Chang P."/>
        </authorList>
    </citation>
    <scope>NUCLEOTIDE SEQUENCE [LARGE SCALE GENOMIC DNA]</scope>
    <source>
        <tissue evidence="21">Whole</tissue>
    </source>
</reference>
<name>A0A0J7LBU8_LASNI</name>
<evidence type="ECO:0000313" key="21">
    <source>
        <dbReference type="EMBL" id="KMR05308.1"/>
    </source>
</evidence>
<gene>
    <name evidence="21" type="ORF">RF55_75</name>
</gene>
<evidence type="ECO:0000256" key="2">
    <source>
        <dbReference type="ARBA" id="ARBA00004323"/>
    </source>
</evidence>
<accession>A0A0J7LBU8</accession>
<dbReference type="PaxDb" id="67767-A0A0J7LBU8"/>
<keyword evidence="9" id="KW-0479">Metal-binding</keyword>
<evidence type="ECO:0000256" key="5">
    <source>
        <dbReference type="ARBA" id="ARBA00017962"/>
    </source>
</evidence>
<dbReference type="UniPathway" id="UPA00378"/>
<dbReference type="Pfam" id="PF13896">
    <property type="entry name" value="Glyco_transf_49"/>
    <property type="match status" value="1"/>
</dbReference>
<organism evidence="21 22">
    <name type="scientific">Lasius niger</name>
    <name type="common">Black garden ant</name>
    <dbReference type="NCBI Taxonomy" id="67767"/>
    <lineage>
        <taxon>Eukaryota</taxon>
        <taxon>Metazoa</taxon>
        <taxon>Ecdysozoa</taxon>
        <taxon>Arthropoda</taxon>
        <taxon>Hexapoda</taxon>
        <taxon>Insecta</taxon>
        <taxon>Pterygota</taxon>
        <taxon>Neoptera</taxon>
        <taxon>Endopterygota</taxon>
        <taxon>Hymenoptera</taxon>
        <taxon>Apocrita</taxon>
        <taxon>Aculeata</taxon>
        <taxon>Formicoidea</taxon>
        <taxon>Formicidae</taxon>
        <taxon>Formicinae</taxon>
        <taxon>Lasius</taxon>
        <taxon>Lasius</taxon>
    </lineage>
</organism>
<dbReference type="Proteomes" id="UP000036403">
    <property type="component" value="Unassembled WGS sequence"/>
</dbReference>
<evidence type="ECO:0000256" key="3">
    <source>
        <dbReference type="ARBA" id="ARBA00004922"/>
    </source>
</evidence>
<dbReference type="GO" id="GO:0035269">
    <property type="term" value="P:protein O-linked glycosylation via mannose"/>
    <property type="evidence" value="ECO:0007669"/>
    <property type="project" value="TreeGrafter"/>
</dbReference>
<comment type="pathway">
    <text evidence="3">Protein modification; protein glycosylation.</text>
</comment>
<comment type="similarity">
    <text evidence="4">Belongs to the glycosyltransferase 49 family.</text>
</comment>
<evidence type="ECO:0000256" key="15">
    <source>
        <dbReference type="ARBA" id="ARBA00023211"/>
    </source>
</evidence>
<keyword evidence="10" id="KW-0735">Signal-anchor</keyword>
<comment type="catalytic activity">
    <reaction evidence="20">
        <text>3-O-[beta-D-Xyl-(1-&gt;4)-Rib-ol-P-Rib-ol-P-3-beta-D-GalNAc-(1-&gt;3)-beta-D-GlcNAc-(1-&gt;4)-(O-6-P-alpha-D-Man)]-Thr-[protein] + UDP-alpha-D-glucuronate = 3-O-[beta-D-GlcA-(1-&gt;3)-beta-D-Xyl-(1-&gt;4)-Rib-ol-P-Rib-ol-P-3-beta-D-GalNAc-(1-&gt;3)-beta-D-GlcNAc-(1-&gt;4)-(O-6-P-alpha-D-Man)]-Thr-[protein] + UDP + H(+)</text>
        <dbReference type="Rhea" id="RHEA:46860"/>
        <dbReference type="Rhea" id="RHEA-COMP:15023"/>
        <dbReference type="Rhea" id="RHEA-COMP:17482"/>
        <dbReference type="ChEBI" id="CHEBI:15378"/>
        <dbReference type="ChEBI" id="CHEBI:58052"/>
        <dbReference type="ChEBI" id="CHEBI:58223"/>
        <dbReference type="ChEBI" id="CHEBI:142405"/>
        <dbReference type="ChEBI" id="CHEBI:177336"/>
    </reaction>
</comment>
<keyword evidence="6 21" id="KW-0328">Glycosyltransferase</keyword>
<keyword evidence="15" id="KW-0464">Manganese</keyword>
<evidence type="ECO:0000256" key="13">
    <source>
        <dbReference type="ARBA" id="ARBA00023136"/>
    </source>
</evidence>
<dbReference type="AlphaFoldDB" id="A0A0J7LBU8"/>
<protein>
    <recommendedName>
        <fullName evidence="5">Beta-1,4-glucuronyltransferase 1</fullName>
    </recommendedName>
    <alternativeName>
        <fullName evidence="16">I-beta-1,3-N-acetylglucosaminyltransferase</fullName>
    </alternativeName>
    <alternativeName>
        <fullName evidence="19">N-acetyllactosaminide beta-1,3-N-acetylglucosaminyltransferase</fullName>
    </alternativeName>
    <alternativeName>
        <fullName evidence="17">Poly-N-acetyllactosamine extension enzyme</fullName>
    </alternativeName>
    <alternativeName>
        <fullName evidence="18">UDP-GlcNAc:betaGal beta-1,3-N-acetylglucosaminyltransferase 1</fullName>
    </alternativeName>
</protein>
<keyword evidence="8" id="KW-0812">Transmembrane</keyword>
<evidence type="ECO:0000256" key="19">
    <source>
        <dbReference type="ARBA" id="ARBA00033291"/>
    </source>
</evidence>
<keyword evidence="14" id="KW-0325">Glycoprotein</keyword>
<evidence type="ECO:0000256" key="11">
    <source>
        <dbReference type="ARBA" id="ARBA00022989"/>
    </source>
</evidence>
<evidence type="ECO:0000256" key="8">
    <source>
        <dbReference type="ARBA" id="ARBA00022692"/>
    </source>
</evidence>
<sequence>MTGGTFVSCNTSRSFFLQVYEMYVTGYQFKVLSPVFTGHWGLQTRKSRPAWRERQNSANRKQFETFKKEVFARYMRDPLKMMKNAN</sequence>
<evidence type="ECO:0000256" key="16">
    <source>
        <dbReference type="ARBA" id="ARBA00030723"/>
    </source>
</evidence>
<dbReference type="PANTHER" id="PTHR46420">
    <property type="entry name" value="BETA-1,4-GLUCURONYLTRANSFERASE 1"/>
    <property type="match status" value="1"/>
</dbReference>
<comment type="cofactor">
    <cofactor evidence="1">
        <name>Mn(2+)</name>
        <dbReference type="ChEBI" id="CHEBI:29035"/>
    </cofactor>
</comment>
<evidence type="ECO:0000256" key="1">
    <source>
        <dbReference type="ARBA" id="ARBA00001936"/>
    </source>
</evidence>
<evidence type="ECO:0000256" key="7">
    <source>
        <dbReference type="ARBA" id="ARBA00022679"/>
    </source>
</evidence>
<evidence type="ECO:0000256" key="10">
    <source>
        <dbReference type="ARBA" id="ARBA00022968"/>
    </source>
</evidence>